<dbReference type="AlphaFoldDB" id="A0A9P3FL00"/>
<keyword evidence="1" id="KW-0812">Transmembrane</keyword>
<organism evidence="2 3">
    <name type="scientific">Cercospora kikuchii</name>
    <dbReference type="NCBI Taxonomy" id="84275"/>
    <lineage>
        <taxon>Eukaryota</taxon>
        <taxon>Fungi</taxon>
        <taxon>Dikarya</taxon>
        <taxon>Ascomycota</taxon>
        <taxon>Pezizomycotina</taxon>
        <taxon>Dothideomycetes</taxon>
        <taxon>Dothideomycetidae</taxon>
        <taxon>Mycosphaerellales</taxon>
        <taxon>Mycosphaerellaceae</taxon>
        <taxon>Cercospora</taxon>
    </lineage>
</organism>
<reference evidence="2 3" key="1">
    <citation type="submission" date="2021-01" db="EMBL/GenBank/DDBJ databases">
        <title>Cercospora kikuchii MAFF 305040 whole genome shotgun sequence.</title>
        <authorList>
            <person name="Kashiwa T."/>
            <person name="Suzuki T."/>
        </authorList>
    </citation>
    <scope>NUCLEOTIDE SEQUENCE [LARGE SCALE GENOMIC DNA]</scope>
    <source>
        <strain evidence="2 3">MAFF 305040</strain>
    </source>
</reference>
<dbReference type="EMBL" id="BOLY01000008">
    <property type="protein sequence ID" value="GIZ48254.1"/>
    <property type="molecule type" value="Genomic_DNA"/>
</dbReference>
<feature type="transmembrane region" description="Helical" evidence="1">
    <location>
        <begin position="125"/>
        <end position="149"/>
    </location>
</feature>
<gene>
    <name evidence="2" type="ORF">CKM354_001132200</name>
</gene>
<dbReference type="RefSeq" id="XP_044662741.1">
    <property type="nucleotide sequence ID" value="XM_044806806.1"/>
</dbReference>
<keyword evidence="1" id="KW-0472">Membrane</keyword>
<feature type="transmembrane region" description="Helical" evidence="1">
    <location>
        <begin position="100"/>
        <end position="119"/>
    </location>
</feature>
<keyword evidence="3" id="KW-1185">Reference proteome</keyword>
<proteinExistence type="predicted"/>
<evidence type="ECO:0000256" key="1">
    <source>
        <dbReference type="SAM" id="Phobius"/>
    </source>
</evidence>
<dbReference type="Proteomes" id="UP000825890">
    <property type="component" value="Unassembled WGS sequence"/>
</dbReference>
<sequence>MILLKSLIAIPGIAQIPVAISAAWFSFFSRFSKWTRHPKVSKMEAPARMPQSITPISRDMAYEAKARNQARQIGRAASMSVEGKADTEQATTDPARTIRILLKFIIVVAAAYVLAARFGSQLLQYTLYVVTDIRFIAYFCILAVVFTWLRDRGLVRDPCWCYGM</sequence>
<name>A0A9P3FL00_9PEZI</name>
<protein>
    <submittedName>
        <fullName evidence="2">Uncharacterized protein</fullName>
    </submittedName>
</protein>
<evidence type="ECO:0000313" key="3">
    <source>
        <dbReference type="Proteomes" id="UP000825890"/>
    </source>
</evidence>
<comment type="caution">
    <text evidence="2">The sequence shown here is derived from an EMBL/GenBank/DDBJ whole genome shotgun (WGS) entry which is preliminary data.</text>
</comment>
<accession>A0A9P3FL00</accession>
<feature type="transmembrane region" description="Helical" evidence="1">
    <location>
        <begin position="6"/>
        <end position="28"/>
    </location>
</feature>
<dbReference type="OrthoDB" id="10432781at2759"/>
<dbReference type="GeneID" id="68296897"/>
<evidence type="ECO:0000313" key="2">
    <source>
        <dbReference type="EMBL" id="GIZ48254.1"/>
    </source>
</evidence>
<keyword evidence="1" id="KW-1133">Transmembrane helix</keyword>